<organism evidence="1 2">
    <name type="scientific">Deinococcus aerolatus</name>
    <dbReference type="NCBI Taxonomy" id="522487"/>
    <lineage>
        <taxon>Bacteria</taxon>
        <taxon>Thermotogati</taxon>
        <taxon>Deinococcota</taxon>
        <taxon>Deinococci</taxon>
        <taxon>Deinococcales</taxon>
        <taxon>Deinococcaceae</taxon>
        <taxon>Deinococcus</taxon>
    </lineage>
</organism>
<dbReference type="Proteomes" id="UP000639973">
    <property type="component" value="Unassembled WGS sequence"/>
</dbReference>
<dbReference type="EMBL" id="BMOL01000002">
    <property type="protein sequence ID" value="GGL72984.1"/>
    <property type="molecule type" value="Genomic_DNA"/>
</dbReference>
<keyword evidence="2" id="KW-1185">Reference proteome</keyword>
<evidence type="ECO:0000313" key="2">
    <source>
        <dbReference type="Proteomes" id="UP000639973"/>
    </source>
</evidence>
<accession>A0ABQ2G3Q0</accession>
<proteinExistence type="predicted"/>
<evidence type="ECO:0000313" key="1">
    <source>
        <dbReference type="EMBL" id="GGL72984.1"/>
    </source>
</evidence>
<gene>
    <name evidence="1" type="ORF">GCM10010840_08780</name>
</gene>
<name>A0ABQ2G3Q0_9DEIO</name>
<comment type="caution">
    <text evidence="1">The sequence shown here is derived from an EMBL/GenBank/DDBJ whole genome shotgun (WGS) entry which is preliminary data.</text>
</comment>
<reference evidence="2" key="1">
    <citation type="journal article" date="2019" name="Int. J. Syst. Evol. Microbiol.">
        <title>The Global Catalogue of Microorganisms (GCM) 10K type strain sequencing project: providing services to taxonomists for standard genome sequencing and annotation.</title>
        <authorList>
            <consortium name="The Broad Institute Genomics Platform"/>
            <consortium name="The Broad Institute Genome Sequencing Center for Infectious Disease"/>
            <person name="Wu L."/>
            <person name="Ma J."/>
        </authorList>
    </citation>
    <scope>NUCLEOTIDE SEQUENCE [LARGE SCALE GENOMIC DNA]</scope>
    <source>
        <strain evidence="2">JCM 15442</strain>
    </source>
</reference>
<sequence>MRLWARPDADNSRSLALLDRAGFSAYVPVDAHVNTAYLECHLRGERWWRRHQQ</sequence>
<protein>
    <submittedName>
        <fullName evidence="1">Uncharacterized protein</fullName>
    </submittedName>
</protein>